<evidence type="ECO:0000256" key="1">
    <source>
        <dbReference type="ARBA" id="ARBA00023002"/>
    </source>
</evidence>
<gene>
    <name evidence="3" type="ORF">E3O10_01235</name>
</gene>
<dbReference type="Proteomes" id="UP000297654">
    <property type="component" value="Unassembled WGS sequence"/>
</dbReference>
<keyword evidence="1" id="KW-0560">Oxidoreductase</keyword>
<dbReference type="GO" id="GO:0009055">
    <property type="term" value="F:electron transfer activity"/>
    <property type="evidence" value="ECO:0007669"/>
    <property type="project" value="TreeGrafter"/>
</dbReference>
<dbReference type="Gene3D" id="3.40.50.360">
    <property type="match status" value="1"/>
</dbReference>
<dbReference type="InterPro" id="IPR046980">
    <property type="entry name" value="KefG/KefF"/>
</dbReference>
<name>A0A1H8MF02_9MICO</name>
<sequence length="176" mass="19182">MNTLVIVAHPTLSTSTINAAWVAALRASGRVTVHLLYEEYADGLIDVVKEQRLLDQHDRIILQFPFQWYSAPALLKSWLDEVLERGWAYGPGGIALQGKELGVAVSTWSTRADYETHGTYGRTLSELTSPFEVTAKRVGMGYLPGFFLTGAGHVTSEGLADNSARYVEHVTAGADG</sequence>
<accession>A0A1H8MF02</accession>
<dbReference type="PANTHER" id="PTHR47307">
    <property type="entry name" value="GLUTATHIONE-REGULATED POTASSIUM-EFFLUX SYSTEM ANCILLARY PROTEIN KEFG"/>
    <property type="match status" value="1"/>
</dbReference>
<dbReference type="EMBL" id="SOFF01000006">
    <property type="protein sequence ID" value="TFB94429.1"/>
    <property type="molecule type" value="Genomic_DNA"/>
</dbReference>
<evidence type="ECO:0000313" key="3">
    <source>
        <dbReference type="EMBL" id="TFB94429.1"/>
    </source>
</evidence>
<feature type="domain" description="Flavodoxin-like fold" evidence="2">
    <location>
        <begin position="1"/>
        <end position="169"/>
    </location>
</feature>
<dbReference type="RefSeq" id="WP_092113024.1">
    <property type="nucleotide sequence ID" value="NZ_FOCN01000045.1"/>
</dbReference>
<dbReference type="GO" id="GO:0003955">
    <property type="term" value="F:NAD(P)H dehydrogenase (quinone) activity"/>
    <property type="evidence" value="ECO:0007669"/>
    <property type="project" value="TreeGrafter"/>
</dbReference>
<organism evidence="3 4">
    <name type="scientific">Cryobacterium luteum</name>
    <dbReference type="NCBI Taxonomy" id="1424661"/>
    <lineage>
        <taxon>Bacteria</taxon>
        <taxon>Bacillati</taxon>
        <taxon>Actinomycetota</taxon>
        <taxon>Actinomycetes</taxon>
        <taxon>Micrococcales</taxon>
        <taxon>Microbacteriaceae</taxon>
        <taxon>Cryobacterium</taxon>
    </lineage>
</organism>
<protein>
    <submittedName>
        <fullName evidence="3">Flavodoxin family protein</fullName>
    </submittedName>
</protein>
<reference evidence="3 4" key="1">
    <citation type="submission" date="2019-03" db="EMBL/GenBank/DDBJ databases">
        <title>Genomics of glacier-inhabiting Cryobacterium strains.</title>
        <authorList>
            <person name="Liu Q."/>
            <person name="Xin Y.-H."/>
        </authorList>
    </citation>
    <scope>NUCLEOTIDE SEQUENCE [LARGE SCALE GENOMIC DNA]</scope>
    <source>
        <strain evidence="3 4">Hh15</strain>
    </source>
</reference>
<dbReference type="SUPFAM" id="SSF52218">
    <property type="entry name" value="Flavoproteins"/>
    <property type="match status" value="1"/>
</dbReference>
<dbReference type="STRING" id="1424661.SAMN05216281_1458"/>
<comment type="caution">
    <text evidence="3">The sequence shown here is derived from an EMBL/GenBank/DDBJ whole genome shotgun (WGS) entry which is preliminary data.</text>
</comment>
<dbReference type="InterPro" id="IPR003680">
    <property type="entry name" value="Flavodoxin_fold"/>
</dbReference>
<dbReference type="InterPro" id="IPR029039">
    <property type="entry name" value="Flavoprotein-like_sf"/>
</dbReference>
<dbReference type="GO" id="GO:0010181">
    <property type="term" value="F:FMN binding"/>
    <property type="evidence" value="ECO:0007669"/>
    <property type="project" value="TreeGrafter"/>
</dbReference>
<proteinExistence type="predicted"/>
<evidence type="ECO:0000313" key="4">
    <source>
        <dbReference type="Proteomes" id="UP000297654"/>
    </source>
</evidence>
<dbReference type="OrthoDB" id="9798454at2"/>
<dbReference type="Pfam" id="PF02525">
    <property type="entry name" value="Flavodoxin_2"/>
    <property type="match status" value="1"/>
</dbReference>
<dbReference type="PANTHER" id="PTHR47307:SF1">
    <property type="entry name" value="GLUTATHIONE-REGULATED POTASSIUM-EFFLUX SYSTEM ANCILLARY PROTEIN KEFG"/>
    <property type="match status" value="1"/>
</dbReference>
<keyword evidence="4" id="KW-1185">Reference proteome</keyword>
<evidence type="ECO:0000259" key="2">
    <source>
        <dbReference type="Pfam" id="PF02525"/>
    </source>
</evidence>
<dbReference type="AlphaFoldDB" id="A0A1H8MF02"/>